<reference evidence="1" key="1">
    <citation type="journal article" date="2014" name="Front. Microbiol.">
        <title>High frequency of phylogenetically diverse reductive dehalogenase-homologous genes in deep subseafloor sedimentary metagenomes.</title>
        <authorList>
            <person name="Kawai M."/>
            <person name="Futagami T."/>
            <person name="Toyoda A."/>
            <person name="Takaki Y."/>
            <person name="Nishi S."/>
            <person name="Hori S."/>
            <person name="Arai W."/>
            <person name="Tsubouchi T."/>
            <person name="Morono Y."/>
            <person name="Uchiyama I."/>
            <person name="Ito T."/>
            <person name="Fujiyama A."/>
            <person name="Inagaki F."/>
            <person name="Takami H."/>
        </authorList>
    </citation>
    <scope>NUCLEOTIDE SEQUENCE</scope>
    <source>
        <strain evidence="1">Expedition CK06-06</strain>
    </source>
</reference>
<dbReference type="AlphaFoldDB" id="X1GBE0"/>
<evidence type="ECO:0000313" key="1">
    <source>
        <dbReference type="EMBL" id="GAH55226.1"/>
    </source>
</evidence>
<organism evidence="1">
    <name type="scientific">marine sediment metagenome</name>
    <dbReference type="NCBI Taxonomy" id="412755"/>
    <lineage>
        <taxon>unclassified sequences</taxon>
        <taxon>metagenomes</taxon>
        <taxon>ecological metagenomes</taxon>
    </lineage>
</organism>
<sequence length="137" mass="14799">TYKENYLLFGSQGLTDGISYLGLCVLAGLTVWSNPVELEDVKEIAFTVQRAAGHCGLSVIASLQTSPDSFNWDTCSYAGFTNCVFDNIPAGFTPTGLTAAQCTLPITTGPKYIRGRIENLSYSDIAVRAWLTLTKTC</sequence>
<gene>
    <name evidence="1" type="ORF">S03H2_36354</name>
</gene>
<protein>
    <submittedName>
        <fullName evidence="1">Uncharacterized protein</fullName>
    </submittedName>
</protein>
<proteinExistence type="predicted"/>
<dbReference type="EMBL" id="BARU01022298">
    <property type="protein sequence ID" value="GAH55226.1"/>
    <property type="molecule type" value="Genomic_DNA"/>
</dbReference>
<accession>X1GBE0</accession>
<comment type="caution">
    <text evidence="1">The sequence shown here is derived from an EMBL/GenBank/DDBJ whole genome shotgun (WGS) entry which is preliminary data.</text>
</comment>
<feature type="non-terminal residue" evidence="1">
    <location>
        <position position="1"/>
    </location>
</feature>
<name>X1GBE0_9ZZZZ</name>